<dbReference type="PANTHER" id="PTHR36983">
    <property type="entry name" value="DNAJ HOMOLOG SUBFAMILY C MEMBER 13"/>
    <property type="match status" value="1"/>
</dbReference>
<dbReference type="GO" id="GO:0010008">
    <property type="term" value="C:endosome membrane"/>
    <property type="evidence" value="ECO:0007669"/>
    <property type="project" value="TreeGrafter"/>
</dbReference>
<dbReference type="EMBL" id="HBIV01032340">
    <property type="protein sequence ID" value="CAE0671414.1"/>
    <property type="molecule type" value="Transcribed_RNA"/>
</dbReference>
<evidence type="ECO:0000313" key="3">
    <source>
        <dbReference type="EMBL" id="CAE0671414.1"/>
    </source>
</evidence>
<dbReference type="Gene3D" id="1.25.10.10">
    <property type="entry name" value="Leucine-rich Repeat Variant"/>
    <property type="match status" value="1"/>
</dbReference>
<dbReference type="InterPro" id="IPR011989">
    <property type="entry name" value="ARM-like"/>
</dbReference>
<dbReference type="GO" id="GO:0006898">
    <property type="term" value="P:receptor-mediated endocytosis"/>
    <property type="evidence" value="ECO:0007669"/>
    <property type="project" value="TreeGrafter"/>
</dbReference>
<dbReference type="GO" id="GO:0007032">
    <property type="term" value="P:endosome organization"/>
    <property type="evidence" value="ECO:0007669"/>
    <property type="project" value="InterPro"/>
</dbReference>
<organism evidence="3">
    <name type="scientific">Lotharella globosa</name>
    <dbReference type="NCBI Taxonomy" id="91324"/>
    <lineage>
        <taxon>Eukaryota</taxon>
        <taxon>Sar</taxon>
        <taxon>Rhizaria</taxon>
        <taxon>Cercozoa</taxon>
        <taxon>Chlorarachniophyceae</taxon>
        <taxon>Lotharella</taxon>
    </lineage>
</organism>
<protein>
    <recommendedName>
        <fullName evidence="2">DnaJ homologue subfamily C GRV2/DNAJC13 N-terminal domain-containing protein</fullName>
    </recommendedName>
</protein>
<dbReference type="InterPro" id="IPR045802">
    <property type="entry name" value="GRV2/DNAJC13_N"/>
</dbReference>
<dbReference type="InterPro" id="IPR044978">
    <property type="entry name" value="GRV2/DNAJC13"/>
</dbReference>
<dbReference type="InterPro" id="IPR016024">
    <property type="entry name" value="ARM-type_fold"/>
</dbReference>
<dbReference type="GO" id="GO:2000641">
    <property type="term" value="P:regulation of early endosome to late endosome transport"/>
    <property type="evidence" value="ECO:0007669"/>
    <property type="project" value="InterPro"/>
</dbReference>
<gene>
    <name evidence="3" type="ORF">LGLO00237_LOCUS23059</name>
</gene>
<dbReference type="SUPFAM" id="SSF48371">
    <property type="entry name" value="ARM repeat"/>
    <property type="match status" value="1"/>
</dbReference>
<sequence length="1838" mass="207962">MGGNPSIEAKLCSAASKSTVEAWKTHFHNLVNDVKEDSAALKKVSVSKSRLWDLVINTASKVSPGSDDYSLLMQGMIRFLRTKNIYTSIQQSRLRTLDPIIKGCKSSNADVAFFSLRAMEVVLSHDFSKNQNKLKKFRTKARAAFFEQKVDYALVDSLALYGKEAIKQSEGVMPDSKMKPETQSVMNAAQMCLKVIAVVLTQPKKATKLVKVKIVRNEIIKRNLHKEVVFPLVRSIDPRVRAYASYTIIGLLLNSYSNEVEKIQDEALVNGISLWALYHSIKPDAEDPKHNHHEGIDNMRLLFGLLFDGNRKTASFIRKVLPVSLLSGKYKMLAKRFPFEFEERDRAGLEARLRWQQYNSEELKAIDWNAVMEKLELEAEEPRLIWNAATKKTLLDSLLLEIEEFDDQSRLLKDSKWEYDGFEVLYPQLLKEYIVGGYVIRLLLTDLEGRNEYPLQRGEVKALMNKLFIKATVELNRNKKLTLVRTMSLVYDKFKDEFKEWTQVPYLVSLMQQKNDPVMRDLTLSFLKEILASSANVTSFVDSNGIQTLLQDIVAVHKARAGQAEVKKGSEAKVSDDFFEQVAARLSSNTLSVDQLALESLGLLRLTFETKPQYQKVIPRRIPALIPHLMQLMFAEGQDDLVVKGQGLLRALILKNRRLVPTLAKTGLFIFAMQTLASCSEELLRLVYETHMRQKEPYAKPGASVLQPYLPGPLVEKLRGAEDVGKFIILIKSESKSPYYIWGKTQMRELSASLDKYVAPLKAELKRRPDALFNYDVKSCVESIKYKSLKNELCVGNVYIRYLFTEEQKGETIRNPGKLAKALMAYMPVVLTRLKETKCSTKAVKDCQYVLKTQTLLVKKEIEAMTEYKAFDPLLEIMQMQGTGADTQVLAGSLVIQLLRMKGRRVSHAATTGMQATKPNVELCVAAGGTKKLAYHFISLVENPRTEDMLLLDSLEALVILSKNATEKMCEAAVEPEYKFLTSLGKLIDVKNPEKKMESCMELLEPFTESKNYKIPEALVDSGVILRLIQIAVEAEAKEEGPNYALNATKTIKRAVHTGSLPAEQKAKVKIRTVVDKLLTTGVFLMLENDPKGVEKVTKYLHEDVETPTIIWTTAIRNELHTFLQRMEPQVTSYGEVKFPDEFWSQDATFYAALKTEPVWDNVYLRLFAEEKIGYQLPEYLRGDATTKQYNEGFYHSLIKVLTRVGRTKGMLFEQEAKADSEGPPQVNRAPSMMPSIPFPDAMSPLDVLAILVRCILQILKTDPELHERKEPGLYDLLQLIVQPHGHLQASVLQVIECCRESQDSMKHVLKIAPWIVCMMFNSERTARSNEPSLDMVFKGILAVVECGAWPSVLANPPPGAKTFEDVELQLVSLGLPVLLAMVVSNKGKFAKEQRVAAAKLCGQLSAEGKSHTYRALHSLLTWQFGTPLMESAAQPEKLIEFFDNVESNPKVYWTKEVRSEVIQGIQTEAKGILEWQSKALESVRETGKMHKPCQWDYKSVGMRAKHPTFAKQLEVGKIFVYEVVDHPNFPIDPTLYLPPLWKRLELEVAKLNEQKHGQAEKVVCALLESVAIVVTNLPHVAEGFERERFEVFIRTKCVESCSLAKQLCCRLMYLYSMLQLNSIAIQEKVMEVLLASSNKQVAMKSAMERLIKYAMPILAKGDTTDLMEGVLKLLLDLVRRSSPVVKQIVDLGGHLVLILICMGQIKNATKEVKKHAAQLIGGMSNDGVNGLSTQEELCNILTPAFKPKFVMKTEKLIAFFEEDHEHKERNWNREMREKVVKFLKAELSTIVPKMPSWDGKEALFDSDKMYMVWPRPSEPEEEDEDAEDAAENPSAEA</sequence>
<dbReference type="Pfam" id="PF19432">
    <property type="entry name" value="RME-8_N"/>
    <property type="match status" value="1"/>
</dbReference>
<name>A0A7S4DUN5_9EUKA</name>
<feature type="domain" description="DnaJ homologue subfamily C GRV2/DNAJC13 N-terminal" evidence="2">
    <location>
        <begin position="365"/>
        <end position="445"/>
    </location>
</feature>
<evidence type="ECO:0000259" key="2">
    <source>
        <dbReference type="Pfam" id="PF19432"/>
    </source>
</evidence>
<proteinExistence type="predicted"/>
<feature type="region of interest" description="Disordered" evidence="1">
    <location>
        <begin position="1814"/>
        <end position="1838"/>
    </location>
</feature>
<feature type="compositionally biased region" description="Acidic residues" evidence="1">
    <location>
        <begin position="1820"/>
        <end position="1831"/>
    </location>
</feature>
<dbReference type="PANTHER" id="PTHR36983:SF2">
    <property type="entry name" value="DNAJ HOMOLOG SUBFAMILY C MEMBER 13"/>
    <property type="match status" value="1"/>
</dbReference>
<reference evidence="3" key="1">
    <citation type="submission" date="2021-01" db="EMBL/GenBank/DDBJ databases">
        <authorList>
            <person name="Corre E."/>
            <person name="Pelletier E."/>
            <person name="Niang G."/>
            <person name="Scheremetjew M."/>
            <person name="Finn R."/>
            <person name="Kale V."/>
            <person name="Holt S."/>
            <person name="Cochrane G."/>
            <person name="Meng A."/>
            <person name="Brown T."/>
            <person name="Cohen L."/>
        </authorList>
    </citation>
    <scope>NUCLEOTIDE SEQUENCE</scope>
    <source>
        <strain evidence="3">CCCM811</strain>
    </source>
</reference>
<accession>A0A7S4DUN5</accession>
<evidence type="ECO:0000256" key="1">
    <source>
        <dbReference type="SAM" id="MobiDB-lite"/>
    </source>
</evidence>